<feature type="compositionally biased region" description="Polar residues" evidence="2">
    <location>
        <begin position="139"/>
        <end position="151"/>
    </location>
</feature>
<dbReference type="Gene3D" id="1.10.287.1490">
    <property type="match status" value="1"/>
</dbReference>
<feature type="compositionally biased region" description="Basic residues" evidence="2">
    <location>
        <begin position="1000"/>
        <end position="1009"/>
    </location>
</feature>
<feature type="coiled-coil region" evidence="1">
    <location>
        <begin position="226"/>
        <end position="253"/>
    </location>
</feature>
<evidence type="ECO:0000256" key="1">
    <source>
        <dbReference type="SAM" id="Coils"/>
    </source>
</evidence>
<feature type="region of interest" description="Disordered" evidence="2">
    <location>
        <begin position="88"/>
        <end position="158"/>
    </location>
</feature>
<reference evidence="3 4" key="1">
    <citation type="journal article" date="2020" name="ISME J.">
        <title>Uncovering the hidden diversity of litter-decomposition mechanisms in mushroom-forming fungi.</title>
        <authorList>
            <person name="Floudas D."/>
            <person name="Bentzer J."/>
            <person name="Ahren D."/>
            <person name="Johansson T."/>
            <person name="Persson P."/>
            <person name="Tunlid A."/>
        </authorList>
    </citation>
    <scope>NUCLEOTIDE SEQUENCE [LARGE SCALE GENOMIC DNA]</scope>
    <source>
        <strain evidence="3 4">CBS 101986</strain>
    </source>
</reference>
<evidence type="ECO:0000313" key="3">
    <source>
        <dbReference type="EMBL" id="KAF5316354.1"/>
    </source>
</evidence>
<dbReference type="OrthoDB" id="3246510at2759"/>
<protein>
    <submittedName>
        <fullName evidence="3">Uncharacterized protein</fullName>
    </submittedName>
</protein>
<feature type="coiled-coil region" evidence="1">
    <location>
        <begin position="676"/>
        <end position="710"/>
    </location>
</feature>
<sequence length="1009" mass="112896">MDSYTGASRSAAEPTAPTLFSMSRGILENKRMNINANAPEPQASARLSDMPPRRFLSSAAPRISVDALIPNPARTSTPVVPRARMAYSNQNEREQEAENEFSSPSFNSPPKRAYMRSSQQRNSAVEHTFRLSELGRPSEPQQKPSSRTQTDGSSSGSHLLASLNATVADNERLQSEKEQLNVTIQQLTRDLNTCHSRLEASTAQLEQSEAELKTTRPLVASTREHLVSKEAELAVLKETLQETKSALEKCVAEAADVREAHTNERLENERLRTSVDTAKNSIAKLFVELRTIGDNRRELKKLYDALSVRYGELSKEAEQLRTMAKDGLAALEPMLDDDKTLTRAAETKALLHDLQAEVTASHEVTDFLRNKLQVQGCQLAEQQRRIRELEGENHGVMREMLEAQKDDNAHRKGLEALHAEYEDLSQRLSQREVETVDLLASAASTAAELKVAREEIDMHQRNFEAQRSELESLRVMKEEHVSRLLALQETINSRDKDIVALKGEVKAAQESKADLRALLTEAKKTLVEKEAELRAKDPNDGYLTKIGELEKERAALKAALEDSQEERILFERATKTLQAETEKKVAGLSTTNTELLTHNKLLQESLVKAQDELKDSISHLHHLQAELARAKELYDSIGGENTELKKRLETQSVGLFQTKEEISALKERIVAASESKGEWQKTLNERNAQIKSLEAQIKEQGEAVVQLQEDCSVLKGRATLVQEQQRKDESLIKSNEKRALAAETSLELARRHLLDANSTIANLKEESLHQGETIASLRSTLVESANKGAHDADARVTTLEERLAALILENTELSNRADQLPNRYKDGKLSVKEKEFIRHIMEDASRIHDEDNVKKDHEMRRRDLLIQSLNEKNAELQAAVARLLKEKNTLLGEAQKSLINPKAWLSSSPEPLLQESPEGTSERIEAQPPWAPVDDPSGKAQTSHEISANANDSEYASELTDFDENEDNTKGKPRKGPSTGKNKRARSPTDIQPDDDQKQPKKRNARGFG</sequence>
<evidence type="ECO:0000313" key="4">
    <source>
        <dbReference type="Proteomes" id="UP000567179"/>
    </source>
</evidence>
<evidence type="ECO:0000256" key="2">
    <source>
        <dbReference type="SAM" id="MobiDB-lite"/>
    </source>
</evidence>
<keyword evidence="1" id="KW-0175">Coiled coil</keyword>
<feature type="coiled-coil region" evidence="1">
    <location>
        <begin position="372"/>
        <end position="469"/>
    </location>
</feature>
<name>A0A8H5B426_9AGAR</name>
<feature type="coiled-coil region" evidence="1">
    <location>
        <begin position="498"/>
        <end position="566"/>
    </location>
</feature>
<gene>
    <name evidence="3" type="ORF">D9619_006855</name>
</gene>
<dbReference type="AlphaFoldDB" id="A0A8H5B426"/>
<feature type="coiled-coil region" evidence="1">
    <location>
        <begin position="866"/>
        <end position="893"/>
    </location>
</feature>
<feature type="compositionally biased region" description="Basic residues" evidence="2">
    <location>
        <begin position="971"/>
        <end position="986"/>
    </location>
</feature>
<feature type="compositionally biased region" description="Polar residues" evidence="2">
    <location>
        <begin position="116"/>
        <end position="125"/>
    </location>
</feature>
<feature type="compositionally biased region" description="Polar residues" evidence="2">
    <location>
        <begin position="939"/>
        <end position="954"/>
    </location>
</feature>
<proteinExistence type="predicted"/>
<dbReference type="EMBL" id="JAACJJ010000042">
    <property type="protein sequence ID" value="KAF5316354.1"/>
    <property type="molecule type" value="Genomic_DNA"/>
</dbReference>
<accession>A0A8H5B426</accession>
<comment type="caution">
    <text evidence="3">The sequence shown here is derived from an EMBL/GenBank/DDBJ whole genome shotgun (WGS) entry which is preliminary data.</text>
</comment>
<feature type="coiled-coil region" evidence="1">
    <location>
        <begin position="746"/>
        <end position="816"/>
    </location>
</feature>
<feature type="coiled-coil region" evidence="1">
    <location>
        <begin position="163"/>
        <end position="190"/>
    </location>
</feature>
<feature type="compositionally biased region" description="Low complexity" evidence="2">
    <location>
        <begin position="100"/>
        <end position="110"/>
    </location>
</feature>
<dbReference type="Proteomes" id="UP000567179">
    <property type="component" value="Unassembled WGS sequence"/>
</dbReference>
<organism evidence="3 4">
    <name type="scientific">Psilocybe cf. subviscida</name>
    <dbReference type="NCBI Taxonomy" id="2480587"/>
    <lineage>
        <taxon>Eukaryota</taxon>
        <taxon>Fungi</taxon>
        <taxon>Dikarya</taxon>
        <taxon>Basidiomycota</taxon>
        <taxon>Agaricomycotina</taxon>
        <taxon>Agaricomycetes</taxon>
        <taxon>Agaricomycetidae</taxon>
        <taxon>Agaricales</taxon>
        <taxon>Agaricineae</taxon>
        <taxon>Strophariaceae</taxon>
        <taxon>Psilocybe</taxon>
    </lineage>
</organism>
<keyword evidence="4" id="KW-1185">Reference proteome</keyword>
<feature type="compositionally biased region" description="Low complexity" evidence="2">
    <location>
        <begin position="907"/>
        <end position="918"/>
    </location>
</feature>
<feature type="region of interest" description="Disordered" evidence="2">
    <location>
        <begin position="907"/>
        <end position="1009"/>
    </location>
</feature>